<evidence type="ECO:0000313" key="3">
    <source>
        <dbReference type="Proteomes" id="UP001589788"/>
    </source>
</evidence>
<accession>A0ABV6C3G8</accession>
<name>A0ABV6C3G8_9ACTN</name>
<keyword evidence="1" id="KW-0472">Membrane</keyword>
<keyword evidence="1" id="KW-1133">Transmembrane helix</keyword>
<evidence type="ECO:0000256" key="1">
    <source>
        <dbReference type="SAM" id="Phobius"/>
    </source>
</evidence>
<gene>
    <name evidence="2" type="ORF">ACFFRE_05115</name>
</gene>
<organism evidence="2 3">
    <name type="scientific">Aciditerrimonas ferrireducens</name>
    <dbReference type="NCBI Taxonomy" id="667306"/>
    <lineage>
        <taxon>Bacteria</taxon>
        <taxon>Bacillati</taxon>
        <taxon>Actinomycetota</taxon>
        <taxon>Acidimicrobiia</taxon>
        <taxon>Acidimicrobiales</taxon>
        <taxon>Acidimicrobiaceae</taxon>
        <taxon>Aciditerrimonas</taxon>
    </lineage>
</organism>
<reference evidence="2 3" key="1">
    <citation type="submission" date="2024-09" db="EMBL/GenBank/DDBJ databases">
        <authorList>
            <person name="Sun Q."/>
            <person name="Mori K."/>
        </authorList>
    </citation>
    <scope>NUCLEOTIDE SEQUENCE [LARGE SCALE GENOMIC DNA]</scope>
    <source>
        <strain evidence="2 3">JCM 15389</strain>
    </source>
</reference>
<proteinExistence type="predicted"/>
<evidence type="ECO:0000313" key="2">
    <source>
        <dbReference type="EMBL" id="MFC0081527.1"/>
    </source>
</evidence>
<feature type="transmembrane region" description="Helical" evidence="1">
    <location>
        <begin position="230"/>
        <end position="251"/>
    </location>
</feature>
<dbReference type="Proteomes" id="UP001589788">
    <property type="component" value="Unassembled WGS sequence"/>
</dbReference>
<keyword evidence="3" id="KW-1185">Reference proteome</keyword>
<sequence length="258" mass="26944">MVDLRVLAAACLLPVFPLSALFNQLVEQVRHPAARALAVLGLPEAGAALLEGLPRHTLVRGVVHSPAVVALVLCTSLLYALRALSVREVTLWARLVATSGLSLDWLLVGTGAPARSVELFALAWSVPAALLMVWAGLFSARLGGAYLGLGGGLAARLPRLSWLVALSALALVATPLFPSFFGLLHVVDVLPLSQLWPVLGVLFLWAWATGRFLGHLLFGPPGAGPVADLPVVPASLGVVILAGLVVLGVLWSGRWTGI</sequence>
<feature type="transmembrane region" description="Helical" evidence="1">
    <location>
        <begin position="195"/>
        <end position="218"/>
    </location>
</feature>
<dbReference type="RefSeq" id="WP_377788794.1">
    <property type="nucleotide sequence ID" value="NZ_JBHLYQ010000035.1"/>
</dbReference>
<comment type="caution">
    <text evidence="2">The sequence shown here is derived from an EMBL/GenBank/DDBJ whole genome shotgun (WGS) entry which is preliminary data.</text>
</comment>
<dbReference type="EMBL" id="JBHLYQ010000035">
    <property type="protein sequence ID" value="MFC0081527.1"/>
    <property type="molecule type" value="Genomic_DNA"/>
</dbReference>
<protein>
    <submittedName>
        <fullName evidence="2">Uncharacterized protein</fullName>
    </submittedName>
</protein>
<feature type="transmembrane region" description="Helical" evidence="1">
    <location>
        <begin position="160"/>
        <end position="183"/>
    </location>
</feature>
<feature type="transmembrane region" description="Helical" evidence="1">
    <location>
        <begin position="62"/>
        <end position="83"/>
    </location>
</feature>
<keyword evidence="1" id="KW-0812">Transmembrane</keyword>
<feature type="transmembrane region" description="Helical" evidence="1">
    <location>
        <begin position="89"/>
        <end position="107"/>
    </location>
</feature>
<feature type="transmembrane region" description="Helical" evidence="1">
    <location>
        <begin position="119"/>
        <end position="140"/>
    </location>
</feature>